<feature type="transmembrane region" description="Helical" evidence="1">
    <location>
        <begin position="38"/>
        <end position="58"/>
    </location>
</feature>
<reference evidence="2 3" key="1">
    <citation type="submission" date="2016-11" db="EMBL/GenBank/DDBJ databases">
        <authorList>
            <person name="Jaros S."/>
            <person name="Januszkiewicz K."/>
            <person name="Wedrychowicz H."/>
        </authorList>
    </citation>
    <scope>NUCLEOTIDE SEQUENCE [LARGE SCALE GENOMIC DNA]</scope>
    <source>
        <strain evidence="2 3">DSM 27406</strain>
    </source>
</reference>
<dbReference type="AlphaFoldDB" id="A0A1M6WJ28"/>
<proteinExistence type="predicted"/>
<accession>A0A1M6WJ28</accession>
<sequence>MAIYWIYLAILVPSALIGAVQVMRYYAADSIVLQDIRFATKVVFLKILVMLIKMIIWFKR</sequence>
<feature type="transmembrane region" description="Helical" evidence="1">
    <location>
        <begin position="6"/>
        <end position="26"/>
    </location>
</feature>
<keyword evidence="1" id="KW-1133">Transmembrane helix</keyword>
<name>A0A1M6WJ28_9BACT</name>
<protein>
    <submittedName>
        <fullName evidence="2">Uncharacterized protein</fullName>
    </submittedName>
</protein>
<dbReference type="EMBL" id="FRBL01000001">
    <property type="protein sequence ID" value="SHK93760.1"/>
    <property type="molecule type" value="Genomic_DNA"/>
</dbReference>
<evidence type="ECO:0000256" key="1">
    <source>
        <dbReference type="SAM" id="Phobius"/>
    </source>
</evidence>
<dbReference type="STRING" id="1419482.SAMN05444266_101647"/>
<organism evidence="2 3">
    <name type="scientific">Chitinophaga jiangningensis</name>
    <dbReference type="NCBI Taxonomy" id="1419482"/>
    <lineage>
        <taxon>Bacteria</taxon>
        <taxon>Pseudomonadati</taxon>
        <taxon>Bacteroidota</taxon>
        <taxon>Chitinophagia</taxon>
        <taxon>Chitinophagales</taxon>
        <taxon>Chitinophagaceae</taxon>
        <taxon>Chitinophaga</taxon>
    </lineage>
</organism>
<dbReference type="RefSeq" id="WP_073077958.1">
    <property type="nucleotide sequence ID" value="NZ_FRBL01000001.1"/>
</dbReference>
<keyword evidence="1" id="KW-0812">Transmembrane</keyword>
<evidence type="ECO:0000313" key="2">
    <source>
        <dbReference type="EMBL" id="SHK93760.1"/>
    </source>
</evidence>
<gene>
    <name evidence="2" type="ORF">SAMN05444266_101647</name>
</gene>
<keyword evidence="3" id="KW-1185">Reference proteome</keyword>
<dbReference type="Proteomes" id="UP000184420">
    <property type="component" value="Unassembled WGS sequence"/>
</dbReference>
<keyword evidence="1" id="KW-0472">Membrane</keyword>
<evidence type="ECO:0000313" key="3">
    <source>
        <dbReference type="Proteomes" id="UP000184420"/>
    </source>
</evidence>